<sequence>MAVLLGEKRRFAVEVGERSSGLRRVDLWAADQWLTCDDNMVFVEQFRRSVEETAVSVRSGRIPPLPVAGLSAVATHRRFGTATDDDPICQLREQFRFLCWGPTTDNLQTFAFRDGDDLVITLQFWREGHLLDHPEHVGRIFEVTIEPAEFAGILEELDSAL</sequence>
<evidence type="ECO:0000313" key="1">
    <source>
        <dbReference type="EMBL" id="KAF0845810.1"/>
    </source>
</evidence>
<name>A0ABQ6YJR7_9NOCA</name>
<accession>A0ABQ6YJR7</accession>
<gene>
    <name evidence="1" type="ORF">FNL39_106199</name>
</gene>
<proteinExistence type="predicted"/>
<comment type="caution">
    <text evidence="1">The sequence shown here is derived from an EMBL/GenBank/DDBJ whole genome shotgun (WGS) entry which is preliminary data.</text>
</comment>
<dbReference type="Proteomes" id="UP000798951">
    <property type="component" value="Unassembled WGS sequence"/>
</dbReference>
<organism evidence="1 2">
    <name type="scientific">Nocardia caishijiensis</name>
    <dbReference type="NCBI Taxonomy" id="184756"/>
    <lineage>
        <taxon>Bacteria</taxon>
        <taxon>Bacillati</taxon>
        <taxon>Actinomycetota</taxon>
        <taxon>Actinomycetes</taxon>
        <taxon>Mycobacteriales</taxon>
        <taxon>Nocardiaceae</taxon>
        <taxon>Nocardia</taxon>
    </lineage>
</organism>
<dbReference type="RefSeq" id="WP_067984161.1">
    <property type="nucleotide sequence ID" value="NZ_VMSD01000006.1"/>
</dbReference>
<evidence type="ECO:0000313" key="2">
    <source>
        <dbReference type="Proteomes" id="UP000798951"/>
    </source>
</evidence>
<dbReference type="EMBL" id="VMSD01000006">
    <property type="protein sequence ID" value="KAF0845810.1"/>
    <property type="molecule type" value="Genomic_DNA"/>
</dbReference>
<protein>
    <submittedName>
        <fullName evidence="1">Uncharacterized protein</fullName>
    </submittedName>
</protein>
<keyword evidence="2" id="KW-1185">Reference proteome</keyword>
<reference evidence="1 2" key="1">
    <citation type="submission" date="2019-07" db="EMBL/GenBank/DDBJ databases">
        <title>Genomic Encyclopedia of Type Strains, Phase IV (KMG-IV): sequencing the most valuable type-strain genomes for metagenomic binning, comparative biology and taxonomic classification.</title>
        <authorList>
            <person name="Goeker M."/>
        </authorList>
    </citation>
    <scope>NUCLEOTIDE SEQUENCE [LARGE SCALE GENOMIC DNA]</scope>
    <source>
        <strain evidence="1 2">DSM 44831</strain>
    </source>
</reference>